<dbReference type="Proteomes" id="UP000887569">
    <property type="component" value="Unplaced"/>
</dbReference>
<evidence type="ECO:0000256" key="1">
    <source>
        <dbReference type="SAM" id="SignalP"/>
    </source>
</evidence>
<reference evidence="4" key="1">
    <citation type="submission" date="2022-11" db="UniProtKB">
        <authorList>
            <consortium name="WormBaseParasite"/>
        </authorList>
    </citation>
    <scope>IDENTIFICATION</scope>
</reference>
<feature type="domain" description="Abnormal cell migration protein 18-like fibronectin type I" evidence="2">
    <location>
        <begin position="222"/>
        <end position="282"/>
    </location>
</feature>
<feature type="domain" description="Abnormal cell migration protein 18-like fibronectin type I" evidence="2">
    <location>
        <begin position="148"/>
        <end position="210"/>
    </location>
</feature>
<evidence type="ECO:0000259" key="2">
    <source>
        <dbReference type="Pfam" id="PF23003"/>
    </source>
</evidence>
<protein>
    <recommendedName>
        <fullName evidence="2">Abnormal cell migration protein 18-like fibronectin type I domain-containing protein</fullName>
    </recommendedName>
</protein>
<name>A0A915CIQ3_PARUN</name>
<dbReference type="AlphaFoldDB" id="A0A915CIQ3"/>
<dbReference type="WBParaSite" id="PgR240_g005_t01">
    <property type="protein sequence ID" value="PgR240_g005_t01"/>
    <property type="gene ID" value="PgR240_g005"/>
</dbReference>
<feature type="domain" description="Abnormal cell migration protein 18-like fibronectin type I" evidence="2">
    <location>
        <begin position="70"/>
        <end position="136"/>
    </location>
</feature>
<dbReference type="InterPro" id="IPR055119">
    <property type="entry name" value="Mig18_Fn1"/>
</dbReference>
<accession>A0A915CIQ3</accession>
<dbReference type="PANTHER" id="PTHR35572:SF6">
    <property type="entry name" value="IG-LIKE DOMAIN-CONTAINING PROTEIN"/>
    <property type="match status" value="1"/>
</dbReference>
<evidence type="ECO:0000313" key="4">
    <source>
        <dbReference type="WBParaSite" id="PgR240_g005_t01"/>
    </source>
</evidence>
<feature type="chain" id="PRO_5037204953" description="Abnormal cell migration protein 18-like fibronectin type I domain-containing protein" evidence="1">
    <location>
        <begin position="19"/>
        <end position="361"/>
    </location>
</feature>
<organism evidence="3 4">
    <name type="scientific">Parascaris univalens</name>
    <name type="common">Nematode worm</name>
    <dbReference type="NCBI Taxonomy" id="6257"/>
    <lineage>
        <taxon>Eukaryota</taxon>
        <taxon>Metazoa</taxon>
        <taxon>Ecdysozoa</taxon>
        <taxon>Nematoda</taxon>
        <taxon>Chromadorea</taxon>
        <taxon>Rhabditida</taxon>
        <taxon>Spirurina</taxon>
        <taxon>Ascaridomorpha</taxon>
        <taxon>Ascaridoidea</taxon>
        <taxon>Ascarididae</taxon>
        <taxon>Parascaris</taxon>
    </lineage>
</organism>
<proteinExistence type="predicted"/>
<feature type="signal peptide" evidence="1">
    <location>
        <begin position="1"/>
        <end position="18"/>
    </location>
</feature>
<sequence>MEMLLLILTVIVFVCVNAQRSMVLTSWTGSGSHNVRYATVSTNFRDANGDVVPNKSLPRRLPDGSTVYDCTDLMGRTRKSGDEYERPNARFKYRCDNGIERIVACIGSERSGKAIIKVGTTFMNDGFWHKCTHFPKNETANYTEEPECRVKDKRYHVGDDIRSAFFLMKCEEDGYKIVGCYYRGSNKELIKMEPGTTVDVEGITHHCDDNEGNIQYYTTASECTKNNRIYKEGERFKANHLNYECSRGIVETIGCYINEQRDLRVNEDVIENNMVYKCYKRAGVIHYEEYACGFRGMPACSPQPVGAIADEKDSLQRGLKPPGFGSFSIVQHVQRGSNKMATGSETVKLEVPVTAGFISQP</sequence>
<dbReference type="PANTHER" id="PTHR35572">
    <property type="entry name" value="PROTEIN CBG04538-RELATED"/>
    <property type="match status" value="1"/>
</dbReference>
<evidence type="ECO:0000313" key="3">
    <source>
        <dbReference type="Proteomes" id="UP000887569"/>
    </source>
</evidence>
<keyword evidence="1" id="KW-0732">Signal</keyword>
<dbReference type="Pfam" id="PF23003">
    <property type="entry name" value="Fn1_2"/>
    <property type="match status" value="3"/>
</dbReference>
<dbReference type="InterPro" id="IPR040282">
    <property type="entry name" value="Mig-18-like"/>
</dbReference>
<keyword evidence="3" id="KW-1185">Reference proteome</keyword>